<feature type="domain" description="AtuA-like ferredoxin-fold" evidence="3">
    <location>
        <begin position="476"/>
        <end position="572"/>
    </location>
</feature>
<dbReference type="InterPro" id="IPR010839">
    <property type="entry name" value="AtuA_N"/>
</dbReference>
<evidence type="ECO:0000259" key="3">
    <source>
        <dbReference type="Pfam" id="PF23544"/>
    </source>
</evidence>
<dbReference type="PANTHER" id="PTHR47585">
    <property type="match status" value="1"/>
</dbReference>
<reference evidence="5" key="1">
    <citation type="journal article" date="2019" name="Int. J. Syst. Evol. Microbiol.">
        <title>The Global Catalogue of Microorganisms (GCM) 10K type strain sequencing project: providing services to taxonomists for standard genome sequencing and annotation.</title>
        <authorList>
            <consortium name="The Broad Institute Genomics Platform"/>
            <consortium name="The Broad Institute Genome Sequencing Center for Infectious Disease"/>
            <person name="Wu L."/>
            <person name="Ma J."/>
        </authorList>
    </citation>
    <scope>NUCLEOTIDE SEQUENCE [LARGE SCALE GENOMIC DNA]</scope>
    <source>
        <strain evidence="5">CCUG 50347</strain>
    </source>
</reference>
<keyword evidence="5" id="KW-1185">Reference proteome</keyword>
<dbReference type="Pfam" id="PF23544">
    <property type="entry name" value="AtuA_ferredoxin"/>
    <property type="match status" value="1"/>
</dbReference>
<accession>A0ABV9RIC0</accession>
<gene>
    <name evidence="4" type="ORF">ACFPEL_16245</name>
</gene>
<protein>
    <submittedName>
        <fullName evidence="4">Acyclic terpene utilization AtuA family protein</fullName>
    </submittedName>
</protein>
<dbReference type="RefSeq" id="WP_274188075.1">
    <property type="nucleotide sequence ID" value="NZ_BAABHN010000036.1"/>
</dbReference>
<sequence>MTDRPVRVANCAGWLWDRFSGLRDALAGSVDVVTGDYLAEPTLRQLALERAHDPALGYARSFLAQFTDAVGLLAERGARLVVDAGGLNPAGLADEVRRVIAEAGLGLVVAHVEGDDLSARLDTLGALEHLDTGVPLADSGLEPTTANAYLGGWGIAAALAGGADVVICPRVTDASLTVGAAAWWHRWSTEDWAPLAGAVAAAHVIECGPQATGGNFSGFTTVPRVDDLGYPIAEIAADGTAVITKHEGAGGTVTTDTVTAQLLYEIQGPTYLNPDVTVHLDDVVLTQVAPDRVEITGVTGSPPPPTTKLAMTAPGGFESSVAFYATGLDLEAKVALLRTHVERITDGLDLSLLRVDRIGTPVEDPPDQWAAAQQVLVTAQSRTRSPVDAQHFVAPMTGLFLPGYPGLYVSPLKVCAPVVEYWPALVPMDVLDHVVVTADGTRTSVKDTPVRAPVTGQRPSDDAPPVPDLGPTRRAPLGLVAHGRCGDKGGNSNVGLWIGADAHERAWDWLRGTLSTERLRALFPDAADVVVERHEFPTLRAVHFVVHDVLGKGASSNGRPDIAGKAVAEFLRARFVAVPEALVTEVPECRI</sequence>
<organism evidence="4 5">
    <name type="scientific">Actinomycetospora chibensis</name>
    <dbReference type="NCBI Taxonomy" id="663606"/>
    <lineage>
        <taxon>Bacteria</taxon>
        <taxon>Bacillati</taxon>
        <taxon>Actinomycetota</taxon>
        <taxon>Actinomycetes</taxon>
        <taxon>Pseudonocardiales</taxon>
        <taxon>Pseudonocardiaceae</taxon>
        <taxon>Actinomycetospora</taxon>
    </lineage>
</organism>
<evidence type="ECO:0000313" key="4">
    <source>
        <dbReference type="EMBL" id="MFC4833966.1"/>
    </source>
</evidence>
<name>A0ABV9RIC0_9PSEU</name>
<feature type="domain" description="Acyclic terpene utilisation N-terminal" evidence="2">
    <location>
        <begin position="6"/>
        <end position="435"/>
    </location>
</feature>
<comment type="caution">
    <text evidence="4">The sequence shown here is derived from an EMBL/GenBank/DDBJ whole genome shotgun (WGS) entry which is preliminary data.</text>
</comment>
<dbReference type="EMBL" id="JBHSIM010000036">
    <property type="protein sequence ID" value="MFC4833966.1"/>
    <property type="molecule type" value="Genomic_DNA"/>
</dbReference>
<evidence type="ECO:0000259" key="2">
    <source>
        <dbReference type="Pfam" id="PF07287"/>
    </source>
</evidence>
<proteinExistence type="predicted"/>
<evidence type="ECO:0000313" key="5">
    <source>
        <dbReference type="Proteomes" id="UP001595909"/>
    </source>
</evidence>
<dbReference type="Pfam" id="PF07287">
    <property type="entry name" value="AtuA"/>
    <property type="match status" value="1"/>
</dbReference>
<evidence type="ECO:0000256" key="1">
    <source>
        <dbReference type="SAM" id="MobiDB-lite"/>
    </source>
</evidence>
<dbReference type="PANTHER" id="PTHR47585:SF1">
    <property type="entry name" value="DUF1446 DOMAIN-CONTAINING PROTEIN"/>
    <property type="match status" value="1"/>
</dbReference>
<dbReference type="InterPro" id="IPR056362">
    <property type="entry name" value="AtuA-like_ferredoxin_dom"/>
</dbReference>
<dbReference type="Proteomes" id="UP001595909">
    <property type="component" value="Unassembled WGS sequence"/>
</dbReference>
<feature type="region of interest" description="Disordered" evidence="1">
    <location>
        <begin position="446"/>
        <end position="472"/>
    </location>
</feature>